<proteinExistence type="predicted"/>
<protein>
    <submittedName>
        <fullName evidence="2">Uncharacterized protein</fullName>
    </submittedName>
</protein>
<keyword evidence="1" id="KW-0472">Membrane</keyword>
<dbReference type="AlphaFoldDB" id="A0ABD5CF39"/>
<keyword evidence="1" id="KW-0812">Transmembrane</keyword>
<dbReference type="Proteomes" id="UP001245184">
    <property type="component" value="Unassembled WGS sequence"/>
</dbReference>
<evidence type="ECO:0000313" key="2">
    <source>
        <dbReference type="EMBL" id="MDR6203822.1"/>
    </source>
</evidence>
<comment type="caution">
    <text evidence="2">The sequence shown here is derived from an EMBL/GenBank/DDBJ whole genome shotgun (WGS) entry which is preliminary data.</text>
</comment>
<reference evidence="2 3" key="1">
    <citation type="submission" date="2023-08" db="EMBL/GenBank/DDBJ databases">
        <title>Genome sequencing of plant associated microbes to promote plant fitness in Sorghum bicolor and Oryza sativa.</title>
        <authorList>
            <person name="Coleman-Derr D."/>
        </authorList>
    </citation>
    <scope>NUCLEOTIDE SEQUENCE [LARGE SCALE GENOMIC DNA]</scope>
    <source>
        <strain evidence="2 3">SLBN-33</strain>
    </source>
</reference>
<dbReference type="EMBL" id="JAVIZN010000002">
    <property type="protein sequence ID" value="MDR6203822.1"/>
    <property type="molecule type" value="Genomic_DNA"/>
</dbReference>
<sequence length="43" mass="4863">MNKVVSFLASEQNRTRLVKWSTIFIVVDGISTALLFLLGLPRK</sequence>
<accession>A0ABD5CF39</accession>
<evidence type="ECO:0000256" key="1">
    <source>
        <dbReference type="SAM" id="Phobius"/>
    </source>
</evidence>
<keyword evidence="1" id="KW-1133">Transmembrane helix</keyword>
<organism evidence="2 3">
    <name type="scientific">Paraburkholderia graminis</name>
    <dbReference type="NCBI Taxonomy" id="60548"/>
    <lineage>
        <taxon>Bacteria</taxon>
        <taxon>Pseudomonadati</taxon>
        <taxon>Pseudomonadota</taxon>
        <taxon>Betaproteobacteria</taxon>
        <taxon>Burkholderiales</taxon>
        <taxon>Burkholderiaceae</taxon>
        <taxon>Paraburkholderia</taxon>
    </lineage>
</organism>
<gene>
    <name evidence="2" type="ORF">QF025_002542</name>
</gene>
<name>A0ABD5CF39_9BURK</name>
<feature type="transmembrane region" description="Helical" evidence="1">
    <location>
        <begin position="20"/>
        <end position="40"/>
    </location>
</feature>
<evidence type="ECO:0000313" key="3">
    <source>
        <dbReference type="Proteomes" id="UP001245184"/>
    </source>
</evidence>